<keyword evidence="6" id="KW-1185">Reference proteome</keyword>
<name>A0A2K8NBB6_9BACL</name>
<evidence type="ECO:0000256" key="3">
    <source>
        <dbReference type="ARBA" id="ARBA00023002"/>
    </source>
</evidence>
<dbReference type="KEGG" id="kyr:CVV65_13130"/>
<dbReference type="EMBL" id="CP024955">
    <property type="protein sequence ID" value="ATY85752.1"/>
    <property type="molecule type" value="Genomic_DNA"/>
</dbReference>
<dbReference type="SUPFAM" id="SSF55103">
    <property type="entry name" value="FAD-linked oxidases, C-terminal domain"/>
    <property type="match status" value="1"/>
</dbReference>
<dbReference type="SUPFAM" id="SSF56176">
    <property type="entry name" value="FAD-binding/transporter-associated domain-like"/>
    <property type="match status" value="1"/>
</dbReference>
<dbReference type="OrthoDB" id="9767256at2"/>
<dbReference type="GO" id="GO:0071949">
    <property type="term" value="F:FAD binding"/>
    <property type="evidence" value="ECO:0007669"/>
    <property type="project" value="InterPro"/>
</dbReference>
<evidence type="ECO:0000313" key="5">
    <source>
        <dbReference type="EMBL" id="ATY85752.1"/>
    </source>
</evidence>
<dbReference type="InterPro" id="IPR006094">
    <property type="entry name" value="Oxid_FAD_bind_N"/>
</dbReference>
<protein>
    <recommendedName>
        <fullName evidence="4">FAD-binding PCMH-type domain-containing protein</fullName>
    </recommendedName>
</protein>
<dbReference type="PANTHER" id="PTHR11748:SF103">
    <property type="entry name" value="GLYCOLATE OXIDASE SUBUNIT GLCE"/>
    <property type="match status" value="1"/>
</dbReference>
<gene>
    <name evidence="5" type="ORF">CVV65_13130</name>
</gene>
<dbReference type="InterPro" id="IPR016166">
    <property type="entry name" value="FAD-bd_PCMH"/>
</dbReference>
<evidence type="ECO:0000259" key="4">
    <source>
        <dbReference type="PROSITE" id="PS51387"/>
    </source>
</evidence>
<keyword evidence="3" id="KW-0560">Oxidoreductase</keyword>
<dbReference type="AlphaFoldDB" id="A0A2K8NBB6"/>
<dbReference type="InterPro" id="IPR016169">
    <property type="entry name" value="FAD-bd_PCMH_sub2"/>
</dbReference>
<evidence type="ECO:0000256" key="1">
    <source>
        <dbReference type="ARBA" id="ARBA00022630"/>
    </source>
</evidence>
<dbReference type="InterPro" id="IPR036318">
    <property type="entry name" value="FAD-bd_PCMH-like_sf"/>
</dbReference>
<organism evidence="5 6">
    <name type="scientific">Kyrpidia spormannii</name>
    <dbReference type="NCBI Taxonomy" id="2055160"/>
    <lineage>
        <taxon>Bacteria</taxon>
        <taxon>Bacillati</taxon>
        <taxon>Bacillota</taxon>
        <taxon>Bacilli</taxon>
        <taxon>Bacillales</taxon>
        <taxon>Alicyclobacillaceae</taxon>
        <taxon>Kyrpidia</taxon>
    </lineage>
</organism>
<feature type="domain" description="FAD-binding PCMH-type" evidence="4">
    <location>
        <begin position="63"/>
        <end position="243"/>
    </location>
</feature>
<keyword evidence="1" id="KW-0285">Flavoprotein</keyword>
<proteinExistence type="predicted"/>
<dbReference type="InterPro" id="IPR016164">
    <property type="entry name" value="FAD-linked_Oxase-like_C"/>
</dbReference>
<sequence length="495" mass="52896">MMRSEVCIGTMFRIIEHRRARTGRGMAVDQSGKQAATVDARREELRTAFGRDAVTVRAFAGTPDGPSADLDELRPRDEREAAEIVRWAADRGVQLLPLGAGTQWIPSLQEGAEPLVVSATALSGVVEYDPGDLVMVVRSGTPLAEIERVAGEHGQWLPVDPLVSERATLGGVIGTAAAGPHRLGYGPLRDWVIGLRAVTADGPIRAGGKVVKNVAGYDVTKLFIGSQGSLGLVTEVAIKLRPLPPERRLLAFKAPDVEPLQSFARELMDRSWSLSAAEWINPALAEACGLPKEWIALLGTDELPKAAQGAVEGWRRLAREHGLEEIGAWAGRDADDLWSRYGNALGGTPALRLRWVMWPSQVPGTALHLHAGRAGGKVKDGPGTAGELASSLREESTDRLFVSGGLGTGEVRAAWILGDAVPEEAGHHILCRIAAVTEAVRSDMGRVRVERVPFAWRKSLLGTLGSAAESPLSRRVKEVLDPGNVFVSADFVGGV</sequence>
<dbReference type="Gene3D" id="3.30.465.10">
    <property type="match status" value="1"/>
</dbReference>
<evidence type="ECO:0000256" key="2">
    <source>
        <dbReference type="ARBA" id="ARBA00022827"/>
    </source>
</evidence>
<dbReference type="Pfam" id="PF01565">
    <property type="entry name" value="FAD_binding_4"/>
    <property type="match status" value="1"/>
</dbReference>
<keyword evidence="2" id="KW-0274">FAD</keyword>
<reference evidence="6" key="1">
    <citation type="submission" date="2017-11" db="EMBL/GenBank/DDBJ databases">
        <title>Complete Genome Sequence of Kyrpidia sp. Strain EA-1, a thermophilic, hydrogen-oxidizing Bacterium, isolated from the Azores.</title>
        <authorList>
            <person name="Reiner J.E."/>
            <person name="Lapp C.J."/>
            <person name="Bunk B."/>
            <person name="Gescher J."/>
        </authorList>
    </citation>
    <scope>NUCLEOTIDE SEQUENCE [LARGE SCALE GENOMIC DNA]</scope>
    <source>
        <strain evidence="6">EA-1</strain>
    </source>
</reference>
<dbReference type="GO" id="GO:0016491">
    <property type="term" value="F:oxidoreductase activity"/>
    <property type="evidence" value="ECO:0007669"/>
    <property type="project" value="UniProtKB-KW"/>
</dbReference>
<dbReference type="PROSITE" id="PS51387">
    <property type="entry name" value="FAD_PCMH"/>
    <property type="match status" value="1"/>
</dbReference>
<dbReference type="Proteomes" id="UP000231932">
    <property type="component" value="Chromosome"/>
</dbReference>
<dbReference type="PANTHER" id="PTHR11748">
    <property type="entry name" value="D-LACTATE DEHYDROGENASE"/>
    <property type="match status" value="1"/>
</dbReference>
<accession>A0A2K8NBB6</accession>
<evidence type="ECO:0000313" key="6">
    <source>
        <dbReference type="Proteomes" id="UP000231932"/>
    </source>
</evidence>